<evidence type="ECO:0000313" key="3">
    <source>
        <dbReference type="Proteomes" id="UP000271162"/>
    </source>
</evidence>
<organism evidence="4">
    <name type="scientific">Nippostrongylus brasiliensis</name>
    <name type="common">Rat hookworm</name>
    <dbReference type="NCBI Taxonomy" id="27835"/>
    <lineage>
        <taxon>Eukaryota</taxon>
        <taxon>Metazoa</taxon>
        <taxon>Ecdysozoa</taxon>
        <taxon>Nematoda</taxon>
        <taxon>Chromadorea</taxon>
        <taxon>Rhabditida</taxon>
        <taxon>Rhabditina</taxon>
        <taxon>Rhabditomorpha</taxon>
        <taxon>Strongyloidea</taxon>
        <taxon>Heligmosomidae</taxon>
        <taxon>Nippostrongylus</taxon>
    </lineage>
</organism>
<dbReference type="PANTHER" id="PTHR22900:SF13">
    <property type="entry name" value="CARBOHYDRATE SULFOTRANSFERASE-RELATED"/>
    <property type="match status" value="1"/>
</dbReference>
<keyword evidence="1" id="KW-0472">Membrane</keyword>
<dbReference type="GO" id="GO:0050650">
    <property type="term" value="P:chondroitin sulfate proteoglycan biosynthetic process"/>
    <property type="evidence" value="ECO:0007669"/>
    <property type="project" value="InterPro"/>
</dbReference>
<dbReference type="GO" id="GO:0016020">
    <property type="term" value="C:membrane"/>
    <property type="evidence" value="ECO:0007669"/>
    <property type="project" value="InterPro"/>
</dbReference>
<evidence type="ECO:0000313" key="2">
    <source>
        <dbReference type="EMBL" id="VDL71328.1"/>
    </source>
</evidence>
<sequence>MPVGDIHGIVVMKIVVFVCLYLSAVSHRTMWELQKPLATNQNFGIELDSIKFASAGGSVANVIRKNMPLPPFVRFCEKQQKLTIRSNETELEGTTRFAFIRHPIDRFLSGYVNKCLLPSSNEIKYGVFDCYGCKQSLSCFIERFHDQIWDVYKKNNSELKYFIINHLAPQTWYCNFKNRLRDFVLIKYSRESRGISAMANQLDVVLRHAEIPLYLRKQIAEAIIVLAVPLCESPLCPFSLGVFGQLKLIDLRFKYLSLVSGTFDTAPFEKTKLVPPFYSLCRRRILHDNYTKVEKMLGSTRIVFVRHPIDRFLSGFVNKCVRKKENGENCFGCGADLSCFLPRFYDHLMMKYSVHDARNRSFISVHLSPQSWYCDFKEHLRDYTVIRYVNSASDSISNAVELFNLENRTTQRNGLMREKKLNNNYTLTALYYPY</sequence>
<protein>
    <submittedName>
        <fullName evidence="4">Carbohydrate sulfotransferase</fullName>
    </submittedName>
</protein>
<evidence type="ECO:0000313" key="4">
    <source>
        <dbReference type="WBParaSite" id="NBR_0000773801-mRNA-1"/>
    </source>
</evidence>
<feature type="transmembrane region" description="Helical" evidence="1">
    <location>
        <begin position="6"/>
        <end position="25"/>
    </location>
</feature>
<proteinExistence type="predicted"/>
<accession>A0A158QY16</accession>
<dbReference type="PANTHER" id="PTHR22900">
    <property type="entry name" value="PROTEIN CBG14245-RELATED"/>
    <property type="match status" value="1"/>
</dbReference>
<name>A0A158QY16_NIPBR</name>
<reference evidence="4" key="1">
    <citation type="submission" date="2016-04" db="UniProtKB">
        <authorList>
            <consortium name="WormBaseParasite"/>
        </authorList>
    </citation>
    <scope>IDENTIFICATION</scope>
</reference>
<dbReference type="InterPro" id="IPR005331">
    <property type="entry name" value="Sulfotransferase"/>
</dbReference>
<dbReference type="AlphaFoldDB" id="A0A158QY16"/>
<dbReference type="GO" id="GO:1902884">
    <property type="term" value="P:positive regulation of response to oxidative stress"/>
    <property type="evidence" value="ECO:0007669"/>
    <property type="project" value="InterPro"/>
</dbReference>
<dbReference type="WBParaSite" id="NBR_0000773801-mRNA-1">
    <property type="protein sequence ID" value="NBR_0000773801-mRNA-1"/>
    <property type="gene ID" value="NBR_0000773801"/>
</dbReference>
<dbReference type="GO" id="GO:0047756">
    <property type="term" value="F:chondroitin 4-sulfotransferase activity"/>
    <property type="evidence" value="ECO:0007669"/>
    <property type="project" value="InterPro"/>
</dbReference>
<dbReference type="Pfam" id="PF03567">
    <property type="entry name" value="Sulfotransfer_2"/>
    <property type="match status" value="2"/>
</dbReference>
<dbReference type="Proteomes" id="UP000271162">
    <property type="component" value="Unassembled WGS sequence"/>
</dbReference>
<evidence type="ECO:0000256" key="1">
    <source>
        <dbReference type="SAM" id="Phobius"/>
    </source>
</evidence>
<dbReference type="InterPro" id="IPR007669">
    <property type="entry name" value="Chst-1-like"/>
</dbReference>
<keyword evidence="1" id="KW-1133">Transmembrane helix</keyword>
<dbReference type="EMBL" id="UYSL01019921">
    <property type="protein sequence ID" value="VDL71328.1"/>
    <property type="molecule type" value="Genomic_DNA"/>
</dbReference>
<gene>
    <name evidence="2" type="ORF">NBR_LOCUS7739</name>
</gene>
<reference evidence="2 3" key="2">
    <citation type="submission" date="2018-11" db="EMBL/GenBank/DDBJ databases">
        <authorList>
            <consortium name="Pathogen Informatics"/>
        </authorList>
    </citation>
    <scope>NUCLEOTIDE SEQUENCE [LARGE SCALE GENOMIC DNA]</scope>
</reference>
<keyword evidence="1" id="KW-0812">Transmembrane</keyword>
<keyword evidence="3" id="KW-1185">Reference proteome</keyword>